<evidence type="ECO:0000256" key="4">
    <source>
        <dbReference type="ARBA" id="ARBA00023002"/>
    </source>
</evidence>
<organism evidence="5 6">
    <name type="scientific">Meganyctiphanes norvegica</name>
    <name type="common">Northern krill</name>
    <name type="synonym">Thysanopoda norvegica</name>
    <dbReference type="NCBI Taxonomy" id="48144"/>
    <lineage>
        <taxon>Eukaryota</taxon>
        <taxon>Metazoa</taxon>
        <taxon>Ecdysozoa</taxon>
        <taxon>Arthropoda</taxon>
        <taxon>Crustacea</taxon>
        <taxon>Multicrustacea</taxon>
        <taxon>Malacostraca</taxon>
        <taxon>Eumalacostraca</taxon>
        <taxon>Eucarida</taxon>
        <taxon>Euphausiacea</taxon>
        <taxon>Euphausiidae</taxon>
        <taxon>Meganyctiphanes</taxon>
    </lineage>
</organism>
<dbReference type="GO" id="GO:0050660">
    <property type="term" value="F:flavin adenine dinucleotide binding"/>
    <property type="evidence" value="ECO:0007669"/>
    <property type="project" value="InterPro"/>
</dbReference>
<evidence type="ECO:0008006" key="7">
    <source>
        <dbReference type="Google" id="ProtNLM"/>
    </source>
</evidence>
<gene>
    <name evidence="5" type="ORF">MNOR_LOCUS14792</name>
</gene>
<dbReference type="PANTHER" id="PTHR23023">
    <property type="entry name" value="DIMETHYLANILINE MONOOXYGENASE"/>
    <property type="match status" value="1"/>
</dbReference>
<dbReference type="Pfam" id="PF00743">
    <property type="entry name" value="FMO-like"/>
    <property type="match status" value="1"/>
</dbReference>
<dbReference type="AlphaFoldDB" id="A0AAV2QN32"/>
<dbReference type="InterPro" id="IPR050346">
    <property type="entry name" value="FMO-like"/>
</dbReference>
<accession>A0AAV2QN32</accession>
<dbReference type="SUPFAM" id="SSF51905">
    <property type="entry name" value="FAD/NAD(P)-binding domain"/>
    <property type="match status" value="1"/>
</dbReference>
<evidence type="ECO:0000313" key="6">
    <source>
        <dbReference type="Proteomes" id="UP001497623"/>
    </source>
</evidence>
<dbReference type="InterPro" id="IPR020946">
    <property type="entry name" value="Flavin_mOase-like"/>
</dbReference>
<evidence type="ECO:0000256" key="2">
    <source>
        <dbReference type="ARBA" id="ARBA00022630"/>
    </source>
</evidence>
<name>A0AAV2QN32_MEGNR</name>
<comment type="similarity">
    <text evidence="1">Belongs to the FMO family.</text>
</comment>
<dbReference type="PRINTS" id="PR00419">
    <property type="entry name" value="ADXRDTASE"/>
</dbReference>
<dbReference type="EMBL" id="CAXKWB010009036">
    <property type="protein sequence ID" value="CAL4093291.1"/>
    <property type="molecule type" value="Genomic_DNA"/>
</dbReference>
<dbReference type="Gene3D" id="3.50.50.60">
    <property type="entry name" value="FAD/NAD(P)-binding domain"/>
    <property type="match status" value="1"/>
</dbReference>
<keyword evidence="2" id="KW-0285">Flavoprotein</keyword>
<comment type="caution">
    <text evidence="5">The sequence shown here is derived from an EMBL/GenBank/DDBJ whole genome shotgun (WGS) entry which is preliminary data.</text>
</comment>
<dbReference type="GO" id="GO:0004499">
    <property type="term" value="F:N,N-dimethylaniline monooxygenase activity"/>
    <property type="evidence" value="ECO:0007669"/>
    <property type="project" value="InterPro"/>
</dbReference>
<reference evidence="5 6" key="1">
    <citation type="submission" date="2024-05" db="EMBL/GenBank/DDBJ databases">
        <authorList>
            <person name="Wallberg A."/>
        </authorList>
    </citation>
    <scope>NUCLEOTIDE SEQUENCE [LARGE SCALE GENOMIC DNA]</scope>
</reference>
<protein>
    <recommendedName>
        <fullName evidence="7">Flavin-containing monooxygenase</fullName>
    </recommendedName>
</protein>
<keyword evidence="4" id="KW-0560">Oxidoreductase</keyword>
<dbReference type="Proteomes" id="UP001497623">
    <property type="component" value="Unassembled WGS sequence"/>
</dbReference>
<feature type="non-terminal residue" evidence="5">
    <location>
        <position position="111"/>
    </location>
</feature>
<evidence type="ECO:0000313" key="5">
    <source>
        <dbReference type="EMBL" id="CAL4093291.1"/>
    </source>
</evidence>
<dbReference type="GO" id="GO:0050661">
    <property type="term" value="F:NADP binding"/>
    <property type="evidence" value="ECO:0007669"/>
    <property type="project" value="InterPro"/>
</dbReference>
<sequence>MKRIGVIGAGAGGLCAARHILAAGNIQPVVWEQSDRVGGTWVYNPNTGQDKNGLPIFSSMYKNLKTNLPKEVMAFPDYPFPEGGKSYVSHKGVLSYLEDYCKHYQLYPHLK</sequence>
<keyword evidence="6" id="KW-1185">Reference proteome</keyword>
<evidence type="ECO:0000256" key="1">
    <source>
        <dbReference type="ARBA" id="ARBA00009183"/>
    </source>
</evidence>
<proteinExistence type="inferred from homology"/>
<keyword evidence="3" id="KW-0274">FAD</keyword>
<evidence type="ECO:0000256" key="3">
    <source>
        <dbReference type="ARBA" id="ARBA00022827"/>
    </source>
</evidence>
<dbReference type="InterPro" id="IPR036188">
    <property type="entry name" value="FAD/NAD-bd_sf"/>
</dbReference>